<dbReference type="PRINTS" id="PR00080">
    <property type="entry name" value="SDRFAMILY"/>
</dbReference>
<keyword evidence="6" id="KW-1185">Reference proteome</keyword>
<dbReference type="FunFam" id="3.40.50.720:FF:000084">
    <property type="entry name" value="Short-chain dehydrogenase reductase"/>
    <property type="match status" value="1"/>
</dbReference>
<keyword evidence="2" id="KW-0521">NADP</keyword>
<comment type="similarity">
    <text evidence="1 4">Belongs to the short-chain dehydrogenases/reductases (SDR) family.</text>
</comment>
<evidence type="ECO:0000256" key="4">
    <source>
        <dbReference type="RuleBase" id="RU000363"/>
    </source>
</evidence>
<dbReference type="InterPro" id="IPR002347">
    <property type="entry name" value="SDR_fam"/>
</dbReference>
<dbReference type="Pfam" id="PF00106">
    <property type="entry name" value="adh_short"/>
    <property type="match status" value="1"/>
</dbReference>
<name>A0A8H7VQM8_9FUNG</name>
<evidence type="ECO:0000256" key="1">
    <source>
        <dbReference type="ARBA" id="ARBA00006484"/>
    </source>
</evidence>
<keyword evidence="3" id="KW-0560">Oxidoreductase</keyword>
<protein>
    <submittedName>
        <fullName evidence="5">Uncharacterized protein</fullName>
    </submittedName>
</protein>
<dbReference type="GO" id="GO:0006633">
    <property type="term" value="P:fatty acid biosynthetic process"/>
    <property type="evidence" value="ECO:0007669"/>
    <property type="project" value="TreeGrafter"/>
</dbReference>
<comment type="caution">
    <text evidence="5">The sequence shown here is derived from an EMBL/GenBank/DDBJ whole genome shotgun (WGS) entry which is preliminary data.</text>
</comment>
<accession>A0A8H7VQM8</accession>
<reference evidence="5 6" key="1">
    <citation type="submission" date="2020-12" db="EMBL/GenBank/DDBJ databases">
        <title>Metabolic potential, ecology and presence of endohyphal bacteria is reflected in genomic diversity of Mucoromycotina.</title>
        <authorList>
            <person name="Muszewska A."/>
            <person name="Okrasinska A."/>
            <person name="Steczkiewicz K."/>
            <person name="Drgas O."/>
            <person name="Orlowska M."/>
            <person name="Perlinska-Lenart U."/>
            <person name="Aleksandrzak-Piekarczyk T."/>
            <person name="Szatraj K."/>
            <person name="Zielenkiewicz U."/>
            <person name="Pilsyk S."/>
            <person name="Malc E."/>
            <person name="Mieczkowski P."/>
            <person name="Kruszewska J.S."/>
            <person name="Biernat P."/>
            <person name="Pawlowska J."/>
        </authorList>
    </citation>
    <scope>NUCLEOTIDE SEQUENCE [LARGE SCALE GENOMIC DNA]</scope>
    <source>
        <strain evidence="5 6">CBS 142.35</strain>
    </source>
</reference>
<evidence type="ECO:0000313" key="6">
    <source>
        <dbReference type="Proteomes" id="UP000646827"/>
    </source>
</evidence>
<sequence>MSAADRLNNIKGHLSGNYPQGLLSGEVAIITGSGQGIGKSAAELFAREGALVCVTDIDAAKANQVASDINAAGGKAIAIAGNIMDPEFPEQLVEGTVKAFGKLNHIVNNAGFTFDGMAHKMTDKQWETMLIVHQTAPFRVLRAAAKYLRLKDGENKSIVNISSTSGLHGNVGQANYATAKAGVVGLTKTIAKEWGLFGVRCNTVAFGWVDTRLTRAKESGTNIEIDGQKVALGVPTSNRTSKVNPFADIPLGRAGNTEEVAGSVMMLCTPLSSYITGHTLEVTGGRGI</sequence>
<evidence type="ECO:0000256" key="2">
    <source>
        <dbReference type="ARBA" id="ARBA00022857"/>
    </source>
</evidence>
<dbReference type="Gene3D" id="3.40.50.720">
    <property type="entry name" value="NAD(P)-binding Rossmann-like Domain"/>
    <property type="match status" value="1"/>
</dbReference>
<dbReference type="PRINTS" id="PR00081">
    <property type="entry name" value="GDHRDH"/>
</dbReference>
<proteinExistence type="inferred from homology"/>
<dbReference type="GO" id="GO:0016616">
    <property type="term" value="F:oxidoreductase activity, acting on the CH-OH group of donors, NAD or NADP as acceptor"/>
    <property type="evidence" value="ECO:0007669"/>
    <property type="project" value="TreeGrafter"/>
</dbReference>
<dbReference type="EMBL" id="JAEPRB010000004">
    <property type="protein sequence ID" value="KAG2227782.1"/>
    <property type="molecule type" value="Genomic_DNA"/>
</dbReference>
<evidence type="ECO:0000256" key="3">
    <source>
        <dbReference type="ARBA" id="ARBA00023002"/>
    </source>
</evidence>
<dbReference type="PANTHER" id="PTHR42760">
    <property type="entry name" value="SHORT-CHAIN DEHYDROGENASES/REDUCTASES FAMILY MEMBER"/>
    <property type="match status" value="1"/>
</dbReference>
<dbReference type="InterPro" id="IPR036291">
    <property type="entry name" value="NAD(P)-bd_dom_sf"/>
</dbReference>
<gene>
    <name evidence="5" type="ORF">INT45_002020</name>
</gene>
<dbReference type="OrthoDB" id="1393670at2759"/>
<dbReference type="SUPFAM" id="SSF51735">
    <property type="entry name" value="NAD(P)-binding Rossmann-fold domains"/>
    <property type="match status" value="1"/>
</dbReference>
<evidence type="ECO:0000313" key="5">
    <source>
        <dbReference type="EMBL" id="KAG2227782.1"/>
    </source>
</evidence>
<organism evidence="5 6">
    <name type="scientific">Circinella minor</name>
    <dbReference type="NCBI Taxonomy" id="1195481"/>
    <lineage>
        <taxon>Eukaryota</taxon>
        <taxon>Fungi</taxon>
        <taxon>Fungi incertae sedis</taxon>
        <taxon>Mucoromycota</taxon>
        <taxon>Mucoromycotina</taxon>
        <taxon>Mucoromycetes</taxon>
        <taxon>Mucorales</taxon>
        <taxon>Lichtheimiaceae</taxon>
        <taxon>Circinella</taxon>
    </lineage>
</organism>
<dbReference type="GO" id="GO:0048038">
    <property type="term" value="F:quinone binding"/>
    <property type="evidence" value="ECO:0007669"/>
    <property type="project" value="TreeGrafter"/>
</dbReference>
<dbReference type="PROSITE" id="PS00061">
    <property type="entry name" value="ADH_SHORT"/>
    <property type="match status" value="1"/>
</dbReference>
<dbReference type="PANTHER" id="PTHR42760:SF133">
    <property type="entry name" value="3-OXOACYL-[ACYL-CARRIER-PROTEIN] REDUCTASE"/>
    <property type="match status" value="1"/>
</dbReference>
<dbReference type="InterPro" id="IPR020904">
    <property type="entry name" value="Sc_DH/Rdtase_CS"/>
</dbReference>
<dbReference type="AlphaFoldDB" id="A0A8H7VQM8"/>
<dbReference type="Proteomes" id="UP000646827">
    <property type="component" value="Unassembled WGS sequence"/>
</dbReference>